<feature type="region of interest" description="Disordered" evidence="6">
    <location>
        <begin position="1"/>
        <end position="24"/>
    </location>
</feature>
<protein>
    <submittedName>
        <fullName evidence="8">DUF726-domain-containing protein</fullName>
    </submittedName>
</protein>
<dbReference type="OrthoDB" id="277931at2759"/>
<evidence type="ECO:0000256" key="6">
    <source>
        <dbReference type="SAM" id="MobiDB-lite"/>
    </source>
</evidence>
<dbReference type="SUPFAM" id="SSF53474">
    <property type="entry name" value="alpha/beta-Hydrolases"/>
    <property type="match status" value="1"/>
</dbReference>
<evidence type="ECO:0000256" key="3">
    <source>
        <dbReference type="ARBA" id="ARBA00022692"/>
    </source>
</evidence>
<keyword evidence="5 7" id="KW-0472">Membrane</keyword>
<dbReference type="Pfam" id="PF05277">
    <property type="entry name" value="DUF726"/>
    <property type="match status" value="1"/>
</dbReference>
<comment type="caution">
    <text evidence="8">The sequence shown here is derived from an EMBL/GenBank/DDBJ whole genome shotgun (WGS) entry which is preliminary data.</text>
</comment>
<feature type="transmembrane region" description="Helical" evidence="7">
    <location>
        <begin position="283"/>
        <end position="306"/>
    </location>
</feature>
<feature type="compositionally biased region" description="Polar residues" evidence="6">
    <location>
        <begin position="1"/>
        <end position="10"/>
    </location>
</feature>
<feature type="compositionally biased region" description="Basic and acidic residues" evidence="6">
    <location>
        <begin position="773"/>
        <end position="782"/>
    </location>
</feature>
<keyword evidence="4 7" id="KW-1133">Transmembrane helix</keyword>
<dbReference type="Gene3D" id="3.40.50.1820">
    <property type="entry name" value="alpha/beta hydrolase"/>
    <property type="match status" value="1"/>
</dbReference>
<evidence type="ECO:0000256" key="5">
    <source>
        <dbReference type="ARBA" id="ARBA00023136"/>
    </source>
</evidence>
<evidence type="ECO:0000256" key="2">
    <source>
        <dbReference type="ARBA" id="ARBA00009824"/>
    </source>
</evidence>
<feature type="region of interest" description="Disordered" evidence="6">
    <location>
        <begin position="681"/>
        <end position="827"/>
    </location>
</feature>
<dbReference type="PANTHER" id="PTHR17920">
    <property type="entry name" value="TRANSMEMBRANE AND COILED-COIL DOMAIN-CONTAINING PROTEIN 4 TMCO4"/>
    <property type="match status" value="1"/>
</dbReference>
<reference evidence="8" key="1">
    <citation type="journal article" date="2020" name="Stud. Mycol.">
        <title>101 Dothideomycetes genomes: a test case for predicting lifestyles and emergence of pathogens.</title>
        <authorList>
            <person name="Haridas S."/>
            <person name="Albert R."/>
            <person name="Binder M."/>
            <person name="Bloem J."/>
            <person name="Labutti K."/>
            <person name="Salamov A."/>
            <person name="Andreopoulos B."/>
            <person name="Baker S."/>
            <person name="Barry K."/>
            <person name="Bills G."/>
            <person name="Bluhm B."/>
            <person name="Cannon C."/>
            <person name="Castanera R."/>
            <person name="Culley D."/>
            <person name="Daum C."/>
            <person name="Ezra D."/>
            <person name="Gonzalez J."/>
            <person name="Henrissat B."/>
            <person name="Kuo A."/>
            <person name="Liang C."/>
            <person name="Lipzen A."/>
            <person name="Lutzoni F."/>
            <person name="Magnuson J."/>
            <person name="Mondo S."/>
            <person name="Nolan M."/>
            <person name="Ohm R."/>
            <person name="Pangilinan J."/>
            <person name="Park H.-J."/>
            <person name="Ramirez L."/>
            <person name="Alfaro M."/>
            <person name="Sun H."/>
            <person name="Tritt A."/>
            <person name="Yoshinaga Y."/>
            <person name="Zwiers L.-H."/>
            <person name="Turgeon B."/>
            <person name="Goodwin S."/>
            <person name="Spatafora J."/>
            <person name="Crous P."/>
            <person name="Grigoriev I."/>
        </authorList>
    </citation>
    <scope>NUCLEOTIDE SEQUENCE</scope>
    <source>
        <strain evidence="8">CBS 121410</strain>
    </source>
</reference>
<name>A0A9P4HWA3_9PEZI</name>
<feature type="region of interest" description="Disordered" evidence="6">
    <location>
        <begin position="158"/>
        <end position="195"/>
    </location>
</feature>
<gene>
    <name evidence="8" type="ORF">K490DRAFT_66615</name>
</gene>
<feature type="compositionally biased region" description="Polar residues" evidence="6">
    <location>
        <begin position="164"/>
        <end position="195"/>
    </location>
</feature>
<organism evidence="8 9">
    <name type="scientific">Saccharata proteae CBS 121410</name>
    <dbReference type="NCBI Taxonomy" id="1314787"/>
    <lineage>
        <taxon>Eukaryota</taxon>
        <taxon>Fungi</taxon>
        <taxon>Dikarya</taxon>
        <taxon>Ascomycota</taxon>
        <taxon>Pezizomycotina</taxon>
        <taxon>Dothideomycetes</taxon>
        <taxon>Dothideomycetes incertae sedis</taxon>
        <taxon>Botryosphaeriales</taxon>
        <taxon>Saccharataceae</taxon>
        <taxon>Saccharata</taxon>
    </lineage>
</organism>
<evidence type="ECO:0000256" key="4">
    <source>
        <dbReference type="ARBA" id="ARBA00022989"/>
    </source>
</evidence>
<dbReference type="EMBL" id="ML978724">
    <property type="protein sequence ID" value="KAF2086420.1"/>
    <property type="molecule type" value="Genomic_DNA"/>
</dbReference>
<accession>A0A9P4HWA3</accession>
<comment type="subcellular location">
    <subcellularLocation>
        <location evidence="1">Membrane</location>
        <topology evidence="1">Multi-pass membrane protein</topology>
    </subcellularLocation>
</comment>
<keyword evidence="3 7" id="KW-0812">Transmembrane</keyword>
<evidence type="ECO:0000313" key="8">
    <source>
        <dbReference type="EMBL" id="KAF2086420.1"/>
    </source>
</evidence>
<dbReference type="PANTHER" id="PTHR17920:SF22">
    <property type="entry name" value="DUF726 DOMAIN PROTEIN (AFU_ORTHOLOGUE AFUA_2G12860)"/>
    <property type="match status" value="1"/>
</dbReference>
<feature type="region of interest" description="Disordered" evidence="6">
    <location>
        <begin position="638"/>
        <end position="660"/>
    </location>
</feature>
<evidence type="ECO:0000256" key="1">
    <source>
        <dbReference type="ARBA" id="ARBA00004141"/>
    </source>
</evidence>
<comment type="similarity">
    <text evidence="2">Belongs to the TMCO4 family.</text>
</comment>
<feature type="compositionally biased region" description="Polar residues" evidence="6">
    <location>
        <begin position="734"/>
        <end position="744"/>
    </location>
</feature>
<dbReference type="GO" id="GO:0016020">
    <property type="term" value="C:membrane"/>
    <property type="evidence" value="ECO:0007669"/>
    <property type="project" value="UniProtKB-SubCell"/>
</dbReference>
<dbReference type="Proteomes" id="UP000799776">
    <property type="component" value="Unassembled WGS sequence"/>
</dbReference>
<keyword evidence="9" id="KW-1185">Reference proteome</keyword>
<dbReference type="AlphaFoldDB" id="A0A9P4HWA3"/>
<evidence type="ECO:0000256" key="7">
    <source>
        <dbReference type="SAM" id="Phobius"/>
    </source>
</evidence>
<dbReference type="InterPro" id="IPR007941">
    <property type="entry name" value="DUF726"/>
</dbReference>
<proteinExistence type="inferred from homology"/>
<dbReference type="InterPro" id="IPR029058">
    <property type="entry name" value="AB_hydrolase_fold"/>
</dbReference>
<sequence>MFSNVSNVFKSDQRKKGGSQEDASLETLLPTQELRNDFALLVVECVDRMRQDLNATFEIPPELISASTLESASSDSADLISFDDYGSDVAGPNSAEEAKERVRIARERLRKLQQELARPETKQLHEAALQFFNNWRLEVLRRVGEVLHVKSEVVRRLQQERAQKPTTSQTDLLSHDPSTSAHRQRQPIPTTLSNLPDTSRTLLLHSLLLLLLSLTHYPAHSRLLLQHISSALKLPRSLLPERETAVAAALLSAAAEAAPGQMSADEETARHARSGSTGRRWKVGAAAVGGAILIGVTGGLAAPLLAAGVGTVLGGVGLGATAVGGLLGGLAGSSVLVGGLFGAYGGKMMGEMVANYAREVRDFKFIPVKGERAGTHRFRVAIAISGWLADEQDIVDPWRVLGADIESFALRWEVEALMKLGVSLSAVLRSYAWDYAKLEIVRRTIFGTLAAGLWPLGLVKLARVVDNPFNVAKARSDKAGAVLADALINRAQGERPVTLVGYSLGARVIYSCLQTLAERRAFGLVETVVFMGAPAPSDAAAWRSIRSVVAGRVVNVYSSNDYILGFLYRTSSVQLGVAGLQAVEDVPGVENLDVSSIVSGHTKYRWLVGNIMMKIGIEDLDDMELEREMEMLKVVEKKEEQAKDKRHKEVDDGVAEGQTAGEDVIMEERMKKEAELLEKEAGVWEVEDEQPKPKMPPRKPVPPPRPLPQEVKGEEPPPTLPLRPRPLVDDRTPSEISHPQSITTLAPPEPANSPKREETVERQAVIQQPSTATHKEDNHSDYEYDAESVRTASTSDMQHLAPEAEPDSEPEDVPARKNKTGLYSALD</sequence>
<feature type="compositionally biased region" description="Pro residues" evidence="6">
    <location>
        <begin position="698"/>
        <end position="707"/>
    </location>
</feature>
<feature type="compositionally biased region" description="Basic and acidic residues" evidence="6">
    <location>
        <begin position="638"/>
        <end position="651"/>
    </location>
</feature>
<feature type="transmembrane region" description="Helical" evidence="7">
    <location>
        <begin position="318"/>
        <end position="344"/>
    </location>
</feature>
<evidence type="ECO:0000313" key="9">
    <source>
        <dbReference type="Proteomes" id="UP000799776"/>
    </source>
</evidence>